<organism evidence="8 9">
    <name type="scientific">Mucilaginibacter calamicampi</name>
    <dbReference type="NCBI Taxonomy" id="1302352"/>
    <lineage>
        <taxon>Bacteria</taxon>
        <taxon>Pseudomonadati</taxon>
        <taxon>Bacteroidota</taxon>
        <taxon>Sphingobacteriia</taxon>
        <taxon>Sphingobacteriales</taxon>
        <taxon>Sphingobacteriaceae</taxon>
        <taxon>Mucilaginibacter</taxon>
    </lineage>
</organism>
<dbReference type="RefSeq" id="WP_377102112.1">
    <property type="nucleotide sequence ID" value="NZ_JBHTHU010000021.1"/>
</dbReference>
<dbReference type="InterPro" id="IPR003018">
    <property type="entry name" value="GAF"/>
</dbReference>
<dbReference type="InterPro" id="IPR000014">
    <property type="entry name" value="PAS"/>
</dbReference>
<dbReference type="InterPro" id="IPR035965">
    <property type="entry name" value="PAS-like_dom_sf"/>
</dbReference>
<dbReference type="Pfam" id="PF13185">
    <property type="entry name" value="GAF_2"/>
    <property type="match status" value="1"/>
</dbReference>
<dbReference type="InterPro" id="IPR013655">
    <property type="entry name" value="PAS_fold_3"/>
</dbReference>
<dbReference type="Pfam" id="PF08447">
    <property type="entry name" value="PAS_3"/>
    <property type="match status" value="2"/>
</dbReference>
<dbReference type="SMART" id="SM00086">
    <property type="entry name" value="PAC"/>
    <property type="match status" value="2"/>
</dbReference>
<sequence>MIIENDPSQLYSLLQSIGAIVWNADMGMQRFFFIDEQVSTVLGVSPDEWLQTPGFWEARIHPDDRGIIEKYKGLNHEAASGQVFEYRMIAADGTVVWIRDTVSIAYNEEDGYRLCGVMLDISVTERLQVVENLERNILRLNSDLSVSLTNVLMAYLKGLEELFPQMSCSIHRIANRRLTEGLAPSLPVKYMEAISGIAIGENVGSCGAAATLKQQVIVSDIATDRRWQEYTMLAEQHGLAACWANPVINADGKVIAVLGMYYNQPKSPGREELKVMEKATALLRIILENRQQTEVIRDANLLMLQSQELAHFGNWRWDIVNDVVSWSPALYTIYGLDQHNFKATFAGYLERLHPDDHDRIYRIIKQVLDTGEGAEFDERVFRPDGSLRYLRSWAKLKTDSTGRPLEMIGACLDNTEKVLYATAVEQQSRQLLDIAWLQSHAIRSPLVRIMGIADLLCNMRNSEEEQNKLMAYLMTSARELDEQVRLISYKTESAG</sequence>
<feature type="domain" description="PAS" evidence="6">
    <location>
        <begin position="6"/>
        <end position="81"/>
    </location>
</feature>
<dbReference type="SMART" id="SM00065">
    <property type="entry name" value="GAF"/>
    <property type="match status" value="1"/>
</dbReference>
<comment type="catalytic activity">
    <reaction evidence="1">
        <text>ATP + protein L-histidine = ADP + protein N-phospho-L-histidine.</text>
        <dbReference type="EC" id="2.7.13.3"/>
    </reaction>
</comment>
<dbReference type="InterPro" id="IPR036097">
    <property type="entry name" value="HisK_dim/P_sf"/>
</dbReference>
<evidence type="ECO:0000259" key="6">
    <source>
        <dbReference type="PROSITE" id="PS50112"/>
    </source>
</evidence>
<name>A0ABW2Z4X5_9SPHI</name>
<accession>A0ABW2Z4X5</accession>
<gene>
    <name evidence="8" type="ORF">ACFQZS_16810</name>
</gene>
<dbReference type="SMART" id="SM00091">
    <property type="entry name" value="PAS"/>
    <property type="match status" value="2"/>
</dbReference>
<comment type="caution">
    <text evidence="8">The sequence shown here is derived from an EMBL/GenBank/DDBJ whole genome shotgun (WGS) entry which is preliminary data.</text>
</comment>
<dbReference type="SUPFAM" id="SSF55785">
    <property type="entry name" value="PYP-like sensor domain (PAS domain)"/>
    <property type="match status" value="2"/>
</dbReference>
<dbReference type="PROSITE" id="PS50112">
    <property type="entry name" value="PAS"/>
    <property type="match status" value="2"/>
</dbReference>
<dbReference type="InterPro" id="IPR052162">
    <property type="entry name" value="Sensor_kinase/Photoreceptor"/>
</dbReference>
<dbReference type="InterPro" id="IPR001610">
    <property type="entry name" value="PAC"/>
</dbReference>
<reference evidence="9" key="1">
    <citation type="journal article" date="2019" name="Int. J. Syst. Evol. Microbiol.">
        <title>The Global Catalogue of Microorganisms (GCM) 10K type strain sequencing project: providing services to taxonomists for standard genome sequencing and annotation.</title>
        <authorList>
            <consortium name="The Broad Institute Genomics Platform"/>
            <consortium name="The Broad Institute Genome Sequencing Center for Infectious Disease"/>
            <person name="Wu L."/>
            <person name="Ma J."/>
        </authorList>
    </citation>
    <scope>NUCLEOTIDE SEQUENCE [LARGE SCALE GENOMIC DNA]</scope>
    <source>
        <strain evidence="9">CCUG 63418</strain>
    </source>
</reference>
<dbReference type="PANTHER" id="PTHR43304">
    <property type="entry name" value="PHYTOCHROME-LIKE PROTEIN CPH1"/>
    <property type="match status" value="1"/>
</dbReference>
<dbReference type="PANTHER" id="PTHR43304:SF1">
    <property type="entry name" value="PAC DOMAIN-CONTAINING PROTEIN"/>
    <property type="match status" value="1"/>
</dbReference>
<dbReference type="CDD" id="cd00130">
    <property type="entry name" value="PAS"/>
    <property type="match status" value="2"/>
</dbReference>
<evidence type="ECO:0000256" key="3">
    <source>
        <dbReference type="ARBA" id="ARBA00022553"/>
    </source>
</evidence>
<evidence type="ECO:0000259" key="7">
    <source>
        <dbReference type="PROSITE" id="PS50113"/>
    </source>
</evidence>
<dbReference type="PROSITE" id="PS50113">
    <property type="entry name" value="PAC"/>
    <property type="match status" value="1"/>
</dbReference>
<protein>
    <recommendedName>
        <fullName evidence="2">histidine kinase</fullName>
        <ecNumber evidence="2">2.7.13.3</ecNumber>
    </recommendedName>
</protein>
<evidence type="ECO:0000256" key="1">
    <source>
        <dbReference type="ARBA" id="ARBA00000085"/>
    </source>
</evidence>
<proteinExistence type="predicted"/>
<dbReference type="Gene3D" id="3.30.450.20">
    <property type="entry name" value="PAS domain"/>
    <property type="match status" value="2"/>
</dbReference>
<dbReference type="InterPro" id="IPR029016">
    <property type="entry name" value="GAF-like_dom_sf"/>
</dbReference>
<dbReference type="EC" id="2.7.13.3" evidence="2"/>
<evidence type="ECO:0000256" key="5">
    <source>
        <dbReference type="ARBA" id="ARBA00022777"/>
    </source>
</evidence>
<evidence type="ECO:0000313" key="9">
    <source>
        <dbReference type="Proteomes" id="UP001596958"/>
    </source>
</evidence>
<keyword evidence="4" id="KW-0808">Transferase</keyword>
<feature type="domain" description="PAC" evidence="7">
    <location>
        <begin position="82"/>
        <end position="135"/>
    </location>
</feature>
<evidence type="ECO:0000256" key="4">
    <source>
        <dbReference type="ARBA" id="ARBA00022679"/>
    </source>
</evidence>
<dbReference type="SUPFAM" id="SSF55781">
    <property type="entry name" value="GAF domain-like"/>
    <property type="match status" value="1"/>
</dbReference>
<dbReference type="Proteomes" id="UP001596958">
    <property type="component" value="Unassembled WGS sequence"/>
</dbReference>
<keyword evidence="3" id="KW-0597">Phosphoprotein</keyword>
<evidence type="ECO:0000313" key="8">
    <source>
        <dbReference type="EMBL" id="MFD0751816.1"/>
    </source>
</evidence>
<keyword evidence="9" id="KW-1185">Reference proteome</keyword>
<dbReference type="EMBL" id="JBHTHU010000021">
    <property type="protein sequence ID" value="MFD0751816.1"/>
    <property type="molecule type" value="Genomic_DNA"/>
</dbReference>
<evidence type="ECO:0000256" key="2">
    <source>
        <dbReference type="ARBA" id="ARBA00012438"/>
    </source>
</evidence>
<dbReference type="Gene3D" id="2.10.70.100">
    <property type="match status" value="1"/>
</dbReference>
<dbReference type="InterPro" id="IPR000700">
    <property type="entry name" value="PAS-assoc_C"/>
</dbReference>
<keyword evidence="5" id="KW-0418">Kinase</keyword>
<dbReference type="SUPFAM" id="SSF47384">
    <property type="entry name" value="Homodimeric domain of signal transducing histidine kinase"/>
    <property type="match status" value="1"/>
</dbReference>
<feature type="domain" description="PAS" evidence="6">
    <location>
        <begin position="318"/>
        <end position="371"/>
    </location>
</feature>
<dbReference type="Gene3D" id="3.30.450.40">
    <property type="match status" value="1"/>
</dbReference>